<dbReference type="Proteomes" id="UP000831796">
    <property type="component" value="Chromosome"/>
</dbReference>
<dbReference type="KEGG" id="hcu:MUN79_27740"/>
<gene>
    <name evidence="1" type="ORF">MUN79_27740</name>
</gene>
<proteinExistence type="predicted"/>
<dbReference type="RefSeq" id="WP_244675684.1">
    <property type="nucleotide sequence ID" value="NZ_CP095046.1"/>
</dbReference>
<accession>A0A8T9QBQ6</accession>
<protein>
    <submittedName>
        <fullName evidence="1">Uncharacterized protein</fullName>
    </submittedName>
</protein>
<reference evidence="1" key="1">
    <citation type="submission" date="2022-04" db="EMBL/GenBank/DDBJ databases">
        <title>Hymenobacter sp. isolated from the air.</title>
        <authorList>
            <person name="Won M."/>
            <person name="Lee C.-M."/>
            <person name="Woen H.-Y."/>
            <person name="Kwon S.-W."/>
        </authorList>
    </citation>
    <scope>NUCLEOTIDE SEQUENCE</scope>
    <source>
        <strain evidence="1">5116S-3</strain>
    </source>
</reference>
<name>A0A8T9QBQ6_9BACT</name>
<keyword evidence="2" id="KW-1185">Reference proteome</keyword>
<organism evidence="1 2">
    <name type="scientific">Hymenobacter cellulosilyticus</name>
    <dbReference type="NCBI Taxonomy" id="2932248"/>
    <lineage>
        <taxon>Bacteria</taxon>
        <taxon>Pseudomonadati</taxon>
        <taxon>Bacteroidota</taxon>
        <taxon>Cytophagia</taxon>
        <taxon>Cytophagales</taxon>
        <taxon>Hymenobacteraceae</taxon>
        <taxon>Hymenobacter</taxon>
    </lineage>
</organism>
<dbReference type="AlphaFoldDB" id="A0A8T9QBQ6"/>
<evidence type="ECO:0000313" key="1">
    <source>
        <dbReference type="EMBL" id="UOQ72293.1"/>
    </source>
</evidence>
<sequence>MFEVTADVTDAAGETRTGQQHISLGSTALTLRLDVPEQLNREKLPALRLFSTNAAGEARPARGQLRLFRLTPLPAPCGPAPGRGRSGKL</sequence>
<dbReference type="EMBL" id="CP095046">
    <property type="protein sequence ID" value="UOQ72293.1"/>
    <property type="molecule type" value="Genomic_DNA"/>
</dbReference>
<evidence type="ECO:0000313" key="2">
    <source>
        <dbReference type="Proteomes" id="UP000831796"/>
    </source>
</evidence>